<comment type="function">
    <text evidence="15 16">Catalyzes the condensation of ATP and 5-phosphoribose 1-diphosphate to form N'-(5'-phosphoribosyl)-ATP (PR-ATP). Has a crucial role in the pathway because the rate of histidine biosynthesis seems to be controlled primarily by regulation of HisG enzymatic activity.</text>
</comment>
<keyword evidence="10 16" id="KW-0328">Glycosyltransferase</keyword>
<dbReference type="PANTHER" id="PTHR21403:SF8">
    <property type="entry name" value="ATP PHOSPHORIBOSYLTRANSFERASE"/>
    <property type="match status" value="1"/>
</dbReference>
<evidence type="ECO:0000256" key="12">
    <source>
        <dbReference type="ARBA" id="ARBA00022741"/>
    </source>
</evidence>
<evidence type="ECO:0000256" key="7">
    <source>
        <dbReference type="ARBA" id="ARBA00020998"/>
    </source>
</evidence>
<accession>A0ABW0G5P5</accession>
<evidence type="ECO:0000259" key="17">
    <source>
        <dbReference type="Pfam" id="PF01634"/>
    </source>
</evidence>
<evidence type="ECO:0000256" key="6">
    <source>
        <dbReference type="ARBA" id="ARBA00011946"/>
    </source>
</evidence>
<protein>
    <recommendedName>
        <fullName evidence="7 16">ATP phosphoribosyltransferase</fullName>
        <shortName evidence="16">ATP-PRT</shortName>
        <shortName evidence="16">ATP-PRTase</shortName>
        <ecNumber evidence="6 16">2.4.2.17</ecNumber>
    </recommendedName>
</protein>
<evidence type="ECO:0000313" key="18">
    <source>
        <dbReference type="EMBL" id="MFC5356164.1"/>
    </source>
</evidence>
<keyword evidence="8 16" id="KW-0963">Cytoplasm</keyword>
<dbReference type="InterPro" id="IPR024893">
    <property type="entry name" value="ATP_PRibTrfase_HisG_short"/>
</dbReference>
<comment type="catalytic activity">
    <reaction evidence="1 16">
        <text>1-(5-phospho-beta-D-ribosyl)-ATP + diphosphate = 5-phospho-alpha-D-ribose 1-diphosphate + ATP</text>
        <dbReference type="Rhea" id="RHEA:18473"/>
        <dbReference type="ChEBI" id="CHEBI:30616"/>
        <dbReference type="ChEBI" id="CHEBI:33019"/>
        <dbReference type="ChEBI" id="CHEBI:58017"/>
        <dbReference type="ChEBI" id="CHEBI:73183"/>
        <dbReference type="EC" id="2.4.2.17"/>
    </reaction>
</comment>
<keyword evidence="11 16" id="KW-0808">Transferase</keyword>
<evidence type="ECO:0000256" key="3">
    <source>
        <dbReference type="ARBA" id="ARBA00004667"/>
    </source>
</evidence>
<comment type="caution">
    <text evidence="18">The sequence shown here is derived from an EMBL/GenBank/DDBJ whole genome shotgun (WGS) entry which is preliminary data.</text>
</comment>
<dbReference type="HAMAP" id="MF_01018">
    <property type="entry name" value="HisG_Short"/>
    <property type="match status" value="1"/>
</dbReference>
<dbReference type="Proteomes" id="UP001596166">
    <property type="component" value="Unassembled WGS sequence"/>
</dbReference>
<dbReference type="InterPro" id="IPR001348">
    <property type="entry name" value="ATP_PRibTrfase_HisG"/>
</dbReference>
<dbReference type="CDD" id="cd13595">
    <property type="entry name" value="PBP2_HisGs"/>
    <property type="match status" value="1"/>
</dbReference>
<proteinExistence type="inferred from homology"/>
<keyword evidence="19" id="KW-1185">Reference proteome</keyword>
<comment type="domain">
    <text evidence="16">Lacks the C-terminal regulatory region which is replaced by HisZ.</text>
</comment>
<evidence type="ECO:0000256" key="10">
    <source>
        <dbReference type="ARBA" id="ARBA00022676"/>
    </source>
</evidence>
<evidence type="ECO:0000313" key="19">
    <source>
        <dbReference type="Proteomes" id="UP001596166"/>
    </source>
</evidence>
<dbReference type="Pfam" id="PF01634">
    <property type="entry name" value="HisG"/>
    <property type="match status" value="1"/>
</dbReference>
<keyword evidence="14 16" id="KW-0368">Histidine biosynthesis</keyword>
<evidence type="ECO:0000256" key="15">
    <source>
        <dbReference type="ARBA" id="ARBA00024861"/>
    </source>
</evidence>
<comment type="subcellular location">
    <subcellularLocation>
        <location evidence="2 16">Cytoplasm</location>
    </subcellularLocation>
</comment>
<dbReference type="NCBIfam" id="TIGR00070">
    <property type="entry name" value="hisG"/>
    <property type="match status" value="1"/>
</dbReference>
<comment type="similarity">
    <text evidence="4 16">Belongs to the ATP phosphoribosyltransferase family. Short subfamily.</text>
</comment>
<evidence type="ECO:0000256" key="13">
    <source>
        <dbReference type="ARBA" id="ARBA00022840"/>
    </source>
</evidence>
<evidence type="ECO:0000256" key="2">
    <source>
        <dbReference type="ARBA" id="ARBA00004496"/>
    </source>
</evidence>
<keyword evidence="9 16" id="KW-0028">Amino-acid biosynthesis</keyword>
<dbReference type="EC" id="2.4.2.17" evidence="6 16"/>
<comment type="subunit">
    <text evidence="5 16">Heteromultimer composed of HisG and HisZ subunits.</text>
</comment>
<reference evidence="19" key="1">
    <citation type="journal article" date="2019" name="Int. J. Syst. Evol. Microbiol.">
        <title>The Global Catalogue of Microorganisms (GCM) 10K type strain sequencing project: providing services to taxonomists for standard genome sequencing and annotation.</title>
        <authorList>
            <consortium name="The Broad Institute Genomics Platform"/>
            <consortium name="The Broad Institute Genome Sequencing Center for Infectious Disease"/>
            <person name="Wu L."/>
            <person name="Ma J."/>
        </authorList>
    </citation>
    <scope>NUCLEOTIDE SEQUENCE [LARGE SCALE GENOMIC DNA]</scope>
    <source>
        <strain evidence="19">CCUG 58760</strain>
    </source>
</reference>
<sequence length="258" mass="27973">MWYIRAAVQPEESSLPADTRALGAPAPSALADESSTVPAGQPLVLALPKGRILKELRPLLAHAGIEPEAAFDDADSRLLRFATNIPNLSIIRVRSFDVATFVAFGAAHLGVAGNDVLMEFDYPEIYAPLDLGIGKCRLSVAEPVELGESDDPSRWSHVRVATKYPEVTRKHFAARGVQAECVKLNGAMELAPTLGLCRRIVDLVSTGSTLKANGLVEIEHIADVTSRLIVNRAAFKTRPEEISGWIDRFREAVNARQA</sequence>
<keyword evidence="12 16" id="KW-0547">Nucleotide-binding</keyword>
<dbReference type="InterPro" id="IPR013820">
    <property type="entry name" value="ATP_PRibTrfase_cat"/>
</dbReference>
<keyword evidence="13 16" id="KW-0067">ATP-binding</keyword>
<dbReference type="PANTHER" id="PTHR21403">
    <property type="entry name" value="ATP PHOSPHORIBOSYLTRANSFERASE ATP-PRTASE"/>
    <property type="match status" value="1"/>
</dbReference>
<gene>
    <name evidence="16 18" type="primary">hisG</name>
    <name evidence="18" type="ORF">ACFPMG_14225</name>
</gene>
<organism evidence="18 19">
    <name type="scientific">Azospirillum himalayense</name>
    <dbReference type="NCBI Taxonomy" id="654847"/>
    <lineage>
        <taxon>Bacteria</taxon>
        <taxon>Pseudomonadati</taxon>
        <taxon>Pseudomonadota</taxon>
        <taxon>Alphaproteobacteria</taxon>
        <taxon>Rhodospirillales</taxon>
        <taxon>Azospirillaceae</taxon>
        <taxon>Azospirillum</taxon>
    </lineage>
</organism>
<comment type="pathway">
    <text evidence="3 16">Amino-acid biosynthesis; L-histidine biosynthesis; L-histidine from 5-phospho-alpha-D-ribose 1-diphosphate: step 1/9.</text>
</comment>
<evidence type="ECO:0000256" key="5">
    <source>
        <dbReference type="ARBA" id="ARBA00011496"/>
    </source>
</evidence>
<evidence type="ECO:0000256" key="4">
    <source>
        <dbReference type="ARBA" id="ARBA00009489"/>
    </source>
</evidence>
<evidence type="ECO:0000256" key="11">
    <source>
        <dbReference type="ARBA" id="ARBA00022679"/>
    </source>
</evidence>
<feature type="domain" description="ATP phosphoribosyltransferase catalytic" evidence="17">
    <location>
        <begin position="94"/>
        <end position="250"/>
    </location>
</feature>
<evidence type="ECO:0000256" key="9">
    <source>
        <dbReference type="ARBA" id="ARBA00022605"/>
    </source>
</evidence>
<dbReference type="Gene3D" id="3.40.190.10">
    <property type="entry name" value="Periplasmic binding protein-like II"/>
    <property type="match status" value="2"/>
</dbReference>
<evidence type="ECO:0000256" key="16">
    <source>
        <dbReference type="HAMAP-Rule" id="MF_01018"/>
    </source>
</evidence>
<dbReference type="GO" id="GO:0003879">
    <property type="term" value="F:ATP phosphoribosyltransferase activity"/>
    <property type="evidence" value="ECO:0007669"/>
    <property type="project" value="UniProtKB-EC"/>
</dbReference>
<evidence type="ECO:0000256" key="1">
    <source>
        <dbReference type="ARBA" id="ARBA00000915"/>
    </source>
</evidence>
<evidence type="ECO:0000256" key="8">
    <source>
        <dbReference type="ARBA" id="ARBA00022490"/>
    </source>
</evidence>
<name>A0ABW0G5P5_9PROT</name>
<dbReference type="SUPFAM" id="SSF53850">
    <property type="entry name" value="Periplasmic binding protein-like II"/>
    <property type="match status" value="1"/>
</dbReference>
<evidence type="ECO:0000256" key="14">
    <source>
        <dbReference type="ARBA" id="ARBA00023102"/>
    </source>
</evidence>
<dbReference type="EMBL" id="JBHSLC010000023">
    <property type="protein sequence ID" value="MFC5356164.1"/>
    <property type="molecule type" value="Genomic_DNA"/>
</dbReference>